<dbReference type="AlphaFoldDB" id="A0A4S2MI24"/>
<evidence type="ECO:0000256" key="3">
    <source>
        <dbReference type="ARBA" id="ARBA00022454"/>
    </source>
</evidence>
<evidence type="ECO:0000256" key="1">
    <source>
        <dbReference type="ARBA" id="ARBA00004123"/>
    </source>
</evidence>
<dbReference type="InterPro" id="IPR032429">
    <property type="entry name" value="Nibrin_BRCT2"/>
</dbReference>
<evidence type="ECO:0000256" key="4">
    <source>
        <dbReference type="ARBA" id="ARBA00022763"/>
    </source>
</evidence>
<keyword evidence="10" id="KW-1185">Reference proteome</keyword>
<comment type="subcellular location">
    <subcellularLocation>
        <location evidence="2">Chromosome</location>
    </subcellularLocation>
    <subcellularLocation>
        <location evidence="1">Nucleus</location>
    </subcellularLocation>
</comment>
<comment type="similarity">
    <text evidence="7">Belongs to the Nibrin family.</text>
</comment>
<reference evidence="9 10" key="1">
    <citation type="submission" date="2019-04" db="EMBL/GenBank/DDBJ databases">
        <title>Comparative genomics and transcriptomics to analyze fruiting body development in filamentous ascomycetes.</title>
        <authorList>
            <consortium name="DOE Joint Genome Institute"/>
            <person name="Lutkenhaus R."/>
            <person name="Traeger S."/>
            <person name="Breuer J."/>
            <person name="Kuo A."/>
            <person name="Lipzen A."/>
            <person name="Pangilinan J."/>
            <person name="Dilworth D."/>
            <person name="Sandor L."/>
            <person name="Poggeler S."/>
            <person name="Barry K."/>
            <person name="Grigoriev I.V."/>
            <person name="Nowrousian M."/>
        </authorList>
    </citation>
    <scope>NUCLEOTIDE SEQUENCE [LARGE SCALE GENOMIC DNA]</scope>
    <source>
        <strain evidence="9 10">CBS 389.68</strain>
    </source>
</reference>
<keyword evidence="3" id="KW-0158">Chromosome</keyword>
<evidence type="ECO:0000313" key="9">
    <source>
        <dbReference type="EMBL" id="TGZ76422.1"/>
    </source>
</evidence>
<dbReference type="STRING" id="341454.A0A4S2MI24"/>
<dbReference type="SUPFAM" id="SSF49879">
    <property type="entry name" value="SMAD/FHA domain"/>
    <property type="match status" value="1"/>
</dbReference>
<dbReference type="Gene3D" id="3.40.50.10980">
    <property type="entry name" value="Nibrin, BRCT2 domain"/>
    <property type="match status" value="1"/>
</dbReference>
<dbReference type="PANTHER" id="PTHR12162">
    <property type="entry name" value="NIBRIN-RELATED"/>
    <property type="match status" value="1"/>
</dbReference>
<protein>
    <recommendedName>
        <fullName evidence="8">FHA domain-containing protein</fullName>
    </recommendedName>
</protein>
<feature type="domain" description="FHA" evidence="8">
    <location>
        <begin position="21"/>
        <end position="88"/>
    </location>
</feature>
<evidence type="ECO:0000256" key="6">
    <source>
        <dbReference type="ARBA" id="ARBA00023242"/>
    </source>
</evidence>
<keyword evidence="5" id="KW-0234">DNA repair</keyword>
<evidence type="ECO:0000256" key="5">
    <source>
        <dbReference type="ARBA" id="ARBA00023204"/>
    </source>
</evidence>
<name>A0A4S2MI24_9PEZI</name>
<evidence type="ECO:0000259" key="8">
    <source>
        <dbReference type="PROSITE" id="PS50006"/>
    </source>
</evidence>
<dbReference type="OrthoDB" id="552194at2759"/>
<dbReference type="Gene3D" id="2.60.200.20">
    <property type="match status" value="1"/>
</dbReference>
<dbReference type="GO" id="GO:0007095">
    <property type="term" value="P:mitotic G2 DNA damage checkpoint signaling"/>
    <property type="evidence" value="ECO:0007669"/>
    <property type="project" value="InterPro"/>
</dbReference>
<dbReference type="GO" id="GO:0030870">
    <property type="term" value="C:Mre11 complex"/>
    <property type="evidence" value="ECO:0007669"/>
    <property type="project" value="InterPro"/>
</dbReference>
<sequence length="331" mass="37953">MWIFSCGDPEKRIWLRPGERYVFGRVRPSNTDPVNIEIPAERMLSRTHLIVNVSPVGEGDGINIKRRSKVTLQDPGSKHGTRVDGVEIRGKEFPLADNKNSFTIVLGKMTKPYRLQWVPIILSFNIPSKERNNKFFLAPFRNKLEQFDIKTIPVWVPGSTHVVATKRNTPIGLQGLICGAHIVTSDYVDAIVAQTKRLPIPENSLEIPRCPLEIDFDDFFPDPMEYLPPPANEPTNLPAEMYRPDPKRRRMFEGWTFMFFGERQCRALLGPIVDGHGKTEVYDMTWGKTTPQEFVSHVRQRGRDVALIRPISIPEELKDWTEEFIAEVESM</sequence>
<dbReference type="InParanoid" id="A0A4S2MI24"/>
<dbReference type="EMBL" id="ML220179">
    <property type="protein sequence ID" value="TGZ76422.1"/>
    <property type="molecule type" value="Genomic_DNA"/>
</dbReference>
<dbReference type="InterPro" id="IPR040227">
    <property type="entry name" value="Nibrin-rel"/>
</dbReference>
<dbReference type="SUPFAM" id="SSF52113">
    <property type="entry name" value="BRCT domain"/>
    <property type="match status" value="1"/>
</dbReference>
<proteinExistence type="inferred from homology"/>
<dbReference type="InterPro" id="IPR036420">
    <property type="entry name" value="BRCT_dom_sf"/>
</dbReference>
<dbReference type="GO" id="GO:0005694">
    <property type="term" value="C:chromosome"/>
    <property type="evidence" value="ECO:0007669"/>
    <property type="project" value="UniProtKB-SubCell"/>
</dbReference>
<keyword evidence="6" id="KW-0539">Nucleus</keyword>
<gene>
    <name evidence="9" type="ORF">EX30DRAFT_312472</name>
</gene>
<dbReference type="GO" id="GO:0003684">
    <property type="term" value="F:damaged DNA binding"/>
    <property type="evidence" value="ECO:0007669"/>
    <property type="project" value="TreeGrafter"/>
</dbReference>
<accession>A0A4S2MI24</accession>
<evidence type="ECO:0000256" key="7">
    <source>
        <dbReference type="ARBA" id="ARBA00044757"/>
    </source>
</evidence>
<organism evidence="9 10">
    <name type="scientific">Ascodesmis nigricans</name>
    <dbReference type="NCBI Taxonomy" id="341454"/>
    <lineage>
        <taxon>Eukaryota</taxon>
        <taxon>Fungi</taxon>
        <taxon>Dikarya</taxon>
        <taxon>Ascomycota</taxon>
        <taxon>Pezizomycotina</taxon>
        <taxon>Pezizomycetes</taxon>
        <taxon>Pezizales</taxon>
        <taxon>Ascodesmidaceae</taxon>
        <taxon>Ascodesmis</taxon>
    </lineage>
</organism>
<dbReference type="Pfam" id="PF16508">
    <property type="entry name" value="NIBRIN_BRCT_II"/>
    <property type="match status" value="1"/>
</dbReference>
<evidence type="ECO:0000313" key="10">
    <source>
        <dbReference type="Proteomes" id="UP000298138"/>
    </source>
</evidence>
<dbReference type="GO" id="GO:0000724">
    <property type="term" value="P:double-strand break repair via homologous recombination"/>
    <property type="evidence" value="ECO:0007669"/>
    <property type="project" value="TreeGrafter"/>
</dbReference>
<keyword evidence="4" id="KW-0227">DNA damage</keyword>
<dbReference type="PANTHER" id="PTHR12162:SF0">
    <property type="entry name" value="NIBRIN"/>
    <property type="match status" value="1"/>
</dbReference>
<dbReference type="PROSITE" id="PS50006">
    <property type="entry name" value="FHA_DOMAIN"/>
    <property type="match status" value="1"/>
</dbReference>
<dbReference type="InterPro" id="IPR000253">
    <property type="entry name" value="FHA_dom"/>
</dbReference>
<dbReference type="Proteomes" id="UP000298138">
    <property type="component" value="Unassembled WGS sequence"/>
</dbReference>
<dbReference type="InterPro" id="IPR008984">
    <property type="entry name" value="SMAD_FHA_dom_sf"/>
</dbReference>
<evidence type="ECO:0000256" key="2">
    <source>
        <dbReference type="ARBA" id="ARBA00004286"/>
    </source>
</evidence>
<dbReference type="InterPro" id="IPR043014">
    <property type="entry name" value="Nibrin_BRCT2_sf"/>
</dbReference>